<dbReference type="PROSITE" id="PS50043">
    <property type="entry name" value="HTH_LUXR_2"/>
    <property type="match status" value="1"/>
</dbReference>
<accession>A0A4R2ILH2</accession>
<protein>
    <submittedName>
        <fullName evidence="4">ATP/maltotriose-dependent transcriptional regulator MalT</fullName>
    </submittedName>
</protein>
<keyword evidence="5" id="KW-1185">Reference proteome</keyword>
<dbReference type="GO" id="GO:0003677">
    <property type="term" value="F:DNA binding"/>
    <property type="evidence" value="ECO:0007669"/>
    <property type="project" value="InterPro"/>
</dbReference>
<dbReference type="SUPFAM" id="SSF52540">
    <property type="entry name" value="P-loop containing nucleoside triphosphate hydrolases"/>
    <property type="match status" value="1"/>
</dbReference>
<feature type="domain" description="HTH luxR-type" evidence="3">
    <location>
        <begin position="858"/>
        <end position="923"/>
    </location>
</feature>
<dbReference type="InterPro" id="IPR036388">
    <property type="entry name" value="WH-like_DNA-bd_sf"/>
</dbReference>
<evidence type="ECO:0000256" key="2">
    <source>
        <dbReference type="ARBA" id="ARBA00022840"/>
    </source>
</evidence>
<organism evidence="4 5">
    <name type="scientific">Actinocrispum wychmicini</name>
    <dbReference type="NCBI Taxonomy" id="1213861"/>
    <lineage>
        <taxon>Bacteria</taxon>
        <taxon>Bacillati</taxon>
        <taxon>Actinomycetota</taxon>
        <taxon>Actinomycetes</taxon>
        <taxon>Pseudonocardiales</taxon>
        <taxon>Pseudonocardiaceae</taxon>
        <taxon>Actinocrispum</taxon>
    </lineage>
</organism>
<evidence type="ECO:0000259" key="3">
    <source>
        <dbReference type="PROSITE" id="PS50043"/>
    </source>
</evidence>
<dbReference type="RefSeq" id="WP_132126274.1">
    <property type="nucleotide sequence ID" value="NZ_SLWS01000022.1"/>
</dbReference>
<dbReference type="GO" id="GO:0005524">
    <property type="term" value="F:ATP binding"/>
    <property type="evidence" value="ECO:0007669"/>
    <property type="project" value="UniProtKB-KW"/>
</dbReference>
<dbReference type="Gene3D" id="1.25.40.10">
    <property type="entry name" value="Tetratricopeptide repeat domain"/>
    <property type="match status" value="1"/>
</dbReference>
<dbReference type="AlphaFoldDB" id="A0A4R2ILH2"/>
<dbReference type="InterPro" id="IPR027417">
    <property type="entry name" value="P-loop_NTPase"/>
</dbReference>
<dbReference type="PANTHER" id="PTHR16305:SF35">
    <property type="entry name" value="TRANSCRIPTIONAL ACTIVATOR DOMAIN"/>
    <property type="match status" value="1"/>
</dbReference>
<keyword evidence="1" id="KW-0547">Nucleotide-binding</keyword>
<proteinExistence type="predicted"/>
<dbReference type="SUPFAM" id="SSF46894">
    <property type="entry name" value="C-terminal effector domain of the bipartite response regulators"/>
    <property type="match status" value="1"/>
</dbReference>
<evidence type="ECO:0000313" key="5">
    <source>
        <dbReference type="Proteomes" id="UP000295680"/>
    </source>
</evidence>
<dbReference type="Gene3D" id="3.40.50.300">
    <property type="entry name" value="P-loop containing nucleotide triphosphate hydrolases"/>
    <property type="match status" value="1"/>
</dbReference>
<dbReference type="EMBL" id="SLWS01000022">
    <property type="protein sequence ID" value="TCO44768.1"/>
    <property type="molecule type" value="Genomic_DNA"/>
</dbReference>
<dbReference type="PANTHER" id="PTHR16305">
    <property type="entry name" value="TESTICULAR SOLUBLE ADENYLYL CYCLASE"/>
    <property type="match status" value="1"/>
</dbReference>
<reference evidence="4 5" key="1">
    <citation type="submission" date="2019-03" db="EMBL/GenBank/DDBJ databases">
        <title>Genomic Encyclopedia of Type Strains, Phase IV (KMG-IV): sequencing the most valuable type-strain genomes for metagenomic binning, comparative biology and taxonomic classification.</title>
        <authorList>
            <person name="Goeker M."/>
        </authorList>
    </citation>
    <scope>NUCLEOTIDE SEQUENCE [LARGE SCALE GENOMIC DNA]</scope>
    <source>
        <strain evidence="4 5">DSM 45934</strain>
    </source>
</reference>
<dbReference type="InterPro" id="IPR041664">
    <property type="entry name" value="AAA_16"/>
</dbReference>
<dbReference type="InterPro" id="IPR000792">
    <property type="entry name" value="Tscrpt_reg_LuxR_C"/>
</dbReference>
<dbReference type="PRINTS" id="PR00038">
    <property type="entry name" value="HTHLUXR"/>
</dbReference>
<keyword evidence="2" id="KW-0067">ATP-binding</keyword>
<comment type="caution">
    <text evidence="4">The sequence shown here is derived from an EMBL/GenBank/DDBJ whole genome shotgun (WGS) entry which is preliminary data.</text>
</comment>
<sequence>MGAFAEAAAGDHFFWGKGISVPVGVLRTRLAGRSDELARVRAFYTEASAGTVQVLLVRGPAGIGKTTLLDATTYPGARVLRAWCRPAGHSAVRELLTAAETSPDVCLPPGTEATFSALSALYRPVAVLLTQGPLVLVLDDVHHCDELSLRWLDFLLRRAAGQPLFVLLAQVGDQPVRAGGALTEIVANRLAGTLYLEPLPEPAIAEIIAEKFGEPPDPAFTRRCAEVCGGNPALLDGLLAPLVANGSRPGADDAAQVAAPGGPAADASLTGLPGYVHRVARAIAILHDTHTERVALLAQVPPRLVEVAMRTLRHKGVLTVSGANPVAESFLDVLPDGELARLRMRAAQVLSDAARPVTDVAEQVMRLPALDLPWTRRVLREAAATAAHHGANADAARYLTRLLEARPDDVDVQLDLANALVTTDPVAALAHLEDVMPRATDVRTTARIAAQIGWASLVVRPRTTTVRVLDRALAALTAEVGDNPDLADCDLRTTLESVVAITGSNETSAIRTLRLRLATAPPPGAGTPAEQHVLAVRALVTALTGKPAEAAEDARRALSRDEHLPGGWSAVTASRVLFMVDDSDAALDGLNRATVESRRRNDAWTEVLALSVRGMVWLDLAEIDQAVADARAAIDVAARQPWSLDATLARLVLALARDAQSDVDGAEAALADIDVKPGPEALLEYHVHLVVKASLLTQRGDLPAAVELLRTCGRSLADAGVTNPMFAPWWLSGAMLLAMAGRFAEATEFVEHGERLSLLWDTARSRGMVLLAKGVVTTGPERIALLSSAMELLDQSPAKICQMQAEYFLGCALLDVDDKQARAHLRRAALLSGRSGYTALAVPARARLVEAGGRMPHATSRVDVLTGSERQVAELAARDVSNREISDSLFVTVRTVEFHLTNVYRKLGVSRRNELAAVLETALETDPPWSDDQ</sequence>
<dbReference type="InterPro" id="IPR011990">
    <property type="entry name" value="TPR-like_helical_dom_sf"/>
</dbReference>
<gene>
    <name evidence="4" type="ORF">EV192_12225</name>
</gene>
<dbReference type="PROSITE" id="PS00622">
    <property type="entry name" value="HTH_LUXR_1"/>
    <property type="match status" value="1"/>
</dbReference>
<dbReference type="GO" id="GO:0004016">
    <property type="term" value="F:adenylate cyclase activity"/>
    <property type="evidence" value="ECO:0007669"/>
    <property type="project" value="TreeGrafter"/>
</dbReference>
<name>A0A4R2ILH2_9PSEU</name>
<dbReference type="GO" id="GO:0006355">
    <property type="term" value="P:regulation of DNA-templated transcription"/>
    <property type="evidence" value="ECO:0007669"/>
    <property type="project" value="InterPro"/>
</dbReference>
<dbReference type="Gene3D" id="1.10.10.10">
    <property type="entry name" value="Winged helix-like DNA-binding domain superfamily/Winged helix DNA-binding domain"/>
    <property type="match status" value="1"/>
</dbReference>
<dbReference type="SUPFAM" id="SSF48452">
    <property type="entry name" value="TPR-like"/>
    <property type="match status" value="1"/>
</dbReference>
<evidence type="ECO:0000313" key="4">
    <source>
        <dbReference type="EMBL" id="TCO44768.1"/>
    </source>
</evidence>
<dbReference type="Proteomes" id="UP000295680">
    <property type="component" value="Unassembled WGS sequence"/>
</dbReference>
<dbReference type="InterPro" id="IPR016032">
    <property type="entry name" value="Sig_transdc_resp-reg_C-effctor"/>
</dbReference>
<evidence type="ECO:0000256" key="1">
    <source>
        <dbReference type="ARBA" id="ARBA00022741"/>
    </source>
</evidence>
<dbReference type="Pfam" id="PF00196">
    <property type="entry name" value="GerE"/>
    <property type="match status" value="1"/>
</dbReference>
<dbReference type="GO" id="GO:0005737">
    <property type="term" value="C:cytoplasm"/>
    <property type="evidence" value="ECO:0007669"/>
    <property type="project" value="TreeGrafter"/>
</dbReference>
<dbReference type="Pfam" id="PF13191">
    <property type="entry name" value="AAA_16"/>
    <property type="match status" value="1"/>
</dbReference>
<dbReference type="SMART" id="SM00421">
    <property type="entry name" value="HTH_LUXR"/>
    <property type="match status" value="1"/>
</dbReference>
<dbReference type="OrthoDB" id="3178131at2"/>
<dbReference type="CDD" id="cd06170">
    <property type="entry name" value="LuxR_C_like"/>
    <property type="match status" value="1"/>
</dbReference>